<name>A0ABN8SEI9_9CNID</name>
<dbReference type="Gene3D" id="1.20.1050.10">
    <property type="match status" value="1"/>
</dbReference>
<dbReference type="InterPro" id="IPR036249">
    <property type="entry name" value="Thioredoxin-like_sf"/>
</dbReference>
<accession>A0ABN8SEI9</accession>
<dbReference type="InterPro" id="IPR036282">
    <property type="entry name" value="Glutathione-S-Trfase_C_sf"/>
</dbReference>
<sequence length="201" mass="23178">MSGYKLFYFPVRGGGEKCRLAFAAAKIDYEDIRLPAEEWAKEKACLSSPNWSQETMTSHSANYFSIVWGPGKLTFCELSSEQLLHDFDEAHMAFGQVSARARERERERDKQGSVKRVVIFAFPSTNDEKRERSRCLGVGPWGEASPYTTLFFDFFNNLHAKGKEDVPGELEKFPLLVEHYKRVLNVPEINEWIKKRPVTEF</sequence>
<dbReference type="CDD" id="cd03039">
    <property type="entry name" value="GST_N_Sigma_like"/>
    <property type="match status" value="1"/>
</dbReference>
<dbReference type="SUPFAM" id="SSF52833">
    <property type="entry name" value="Thioredoxin-like"/>
    <property type="match status" value="1"/>
</dbReference>
<dbReference type="Pfam" id="PF14497">
    <property type="entry name" value="GST_C_3"/>
    <property type="match status" value="1"/>
</dbReference>
<proteinExistence type="predicted"/>
<dbReference type="InterPro" id="IPR004046">
    <property type="entry name" value="GST_C"/>
</dbReference>
<feature type="domain" description="GST N-terminal" evidence="1">
    <location>
        <begin position="2"/>
        <end position="112"/>
    </location>
</feature>
<gene>
    <name evidence="2" type="ORF">PEVE_00020150</name>
</gene>
<dbReference type="PROSITE" id="PS50404">
    <property type="entry name" value="GST_NTER"/>
    <property type="match status" value="1"/>
</dbReference>
<dbReference type="SUPFAM" id="SSF47616">
    <property type="entry name" value="GST C-terminal domain-like"/>
    <property type="match status" value="1"/>
</dbReference>
<organism evidence="2 3">
    <name type="scientific">Porites evermanni</name>
    <dbReference type="NCBI Taxonomy" id="104178"/>
    <lineage>
        <taxon>Eukaryota</taxon>
        <taxon>Metazoa</taxon>
        <taxon>Cnidaria</taxon>
        <taxon>Anthozoa</taxon>
        <taxon>Hexacorallia</taxon>
        <taxon>Scleractinia</taxon>
        <taxon>Fungiina</taxon>
        <taxon>Poritidae</taxon>
        <taxon>Porites</taxon>
    </lineage>
</organism>
<evidence type="ECO:0000313" key="3">
    <source>
        <dbReference type="Proteomes" id="UP001159427"/>
    </source>
</evidence>
<dbReference type="InterPro" id="IPR004045">
    <property type="entry name" value="Glutathione_S-Trfase_N"/>
</dbReference>
<protein>
    <recommendedName>
        <fullName evidence="1">GST N-terminal domain-containing protein</fullName>
    </recommendedName>
</protein>
<evidence type="ECO:0000313" key="2">
    <source>
        <dbReference type="EMBL" id="CAH3190127.1"/>
    </source>
</evidence>
<dbReference type="InterPro" id="IPR050213">
    <property type="entry name" value="GST_superfamily"/>
</dbReference>
<evidence type="ECO:0000259" key="1">
    <source>
        <dbReference type="PROSITE" id="PS50404"/>
    </source>
</evidence>
<dbReference type="EMBL" id="CALNXI010002707">
    <property type="protein sequence ID" value="CAH3190127.1"/>
    <property type="molecule type" value="Genomic_DNA"/>
</dbReference>
<dbReference type="PANTHER" id="PTHR11571:SF150">
    <property type="entry name" value="GLUTATHIONE S-TRANSFERASE"/>
    <property type="match status" value="1"/>
</dbReference>
<reference evidence="2 3" key="1">
    <citation type="submission" date="2022-05" db="EMBL/GenBank/DDBJ databases">
        <authorList>
            <consortium name="Genoscope - CEA"/>
            <person name="William W."/>
        </authorList>
    </citation>
    <scope>NUCLEOTIDE SEQUENCE [LARGE SCALE GENOMIC DNA]</scope>
</reference>
<dbReference type="Proteomes" id="UP001159427">
    <property type="component" value="Unassembled WGS sequence"/>
</dbReference>
<comment type="caution">
    <text evidence="2">The sequence shown here is derived from an EMBL/GenBank/DDBJ whole genome shotgun (WGS) entry which is preliminary data.</text>
</comment>
<dbReference type="Gene3D" id="3.40.30.10">
    <property type="entry name" value="Glutaredoxin"/>
    <property type="match status" value="1"/>
</dbReference>
<dbReference type="PANTHER" id="PTHR11571">
    <property type="entry name" value="GLUTATHIONE S-TRANSFERASE"/>
    <property type="match status" value="1"/>
</dbReference>
<keyword evidence="3" id="KW-1185">Reference proteome</keyword>